<dbReference type="Gene3D" id="1.10.238.10">
    <property type="entry name" value="EF-hand"/>
    <property type="match status" value="1"/>
</dbReference>
<reference evidence="4" key="1">
    <citation type="journal article" date="2019" name="Genome Announc.">
        <title>Draft Genome Sequence of Pseudoalteromonas piscicida Strain 36Y ROTHPW, an Hypersaline Seawater Isolate from the South Coast of Sonora, Mexico.</title>
        <authorList>
            <person name="Sanchez-Diaz R."/>
            <person name="Molina-Garza Z.J."/>
            <person name="Cruz-Suarez L.E."/>
            <person name="Selvin J."/>
            <person name="Kiran G.S."/>
            <person name="Ibarra-Gamez J.C."/>
            <person name="Gomez-Gil B."/>
            <person name="Galaviz-Silva L."/>
        </authorList>
    </citation>
    <scope>NUCLEOTIDE SEQUENCE [LARGE SCALE GENOMIC DNA]</scope>
    <source>
        <strain evidence="4">36Y_RITHPW</strain>
    </source>
</reference>
<keyword evidence="1" id="KW-0732">Signal</keyword>
<feature type="domain" description="EF-hand" evidence="2">
    <location>
        <begin position="24"/>
        <end position="41"/>
    </location>
</feature>
<dbReference type="EMBL" id="NKHF01000017">
    <property type="protein sequence ID" value="PCK33082.1"/>
    <property type="molecule type" value="Genomic_DNA"/>
</dbReference>
<comment type="caution">
    <text evidence="3">The sequence shown here is derived from an EMBL/GenBank/DDBJ whole genome shotgun (WGS) entry which is preliminary data.</text>
</comment>
<evidence type="ECO:0000259" key="2">
    <source>
        <dbReference type="Pfam" id="PF13202"/>
    </source>
</evidence>
<keyword evidence="4" id="KW-1185">Reference proteome</keyword>
<dbReference type="Pfam" id="PF13202">
    <property type="entry name" value="EF-hand_5"/>
    <property type="match status" value="2"/>
</dbReference>
<dbReference type="InterPro" id="IPR018247">
    <property type="entry name" value="EF_Hand_1_Ca_BS"/>
</dbReference>
<dbReference type="AlphaFoldDB" id="A0A2A5JUC4"/>
<feature type="signal peptide" evidence="1">
    <location>
        <begin position="1"/>
        <end position="22"/>
    </location>
</feature>
<evidence type="ECO:0000313" key="3">
    <source>
        <dbReference type="EMBL" id="PCK33082.1"/>
    </source>
</evidence>
<dbReference type="PROSITE" id="PS00018">
    <property type="entry name" value="EF_HAND_1"/>
    <property type="match status" value="1"/>
</dbReference>
<accession>A0A2A5JUC4</accession>
<gene>
    <name evidence="3" type="ORF">CEX98_03640</name>
</gene>
<dbReference type="GO" id="GO:0005509">
    <property type="term" value="F:calcium ion binding"/>
    <property type="evidence" value="ECO:0007669"/>
    <property type="project" value="InterPro"/>
</dbReference>
<dbReference type="Proteomes" id="UP000228621">
    <property type="component" value="Unassembled WGS sequence"/>
</dbReference>
<dbReference type="InterPro" id="IPR002048">
    <property type="entry name" value="EF_hand_dom"/>
</dbReference>
<evidence type="ECO:0000256" key="1">
    <source>
        <dbReference type="SAM" id="SignalP"/>
    </source>
</evidence>
<dbReference type="RefSeq" id="WP_099640770.1">
    <property type="nucleotide sequence ID" value="NZ_JAQPZX010000021.1"/>
</dbReference>
<dbReference type="SUPFAM" id="SSF47473">
    <property type="entry name" value="EF-hand"/>
    <property type="match status" value="1"/>
</dbReference>
<organism evidence="3 4">
    <name type="scientific">Pseudoalteromonas piscicida</name>
    <dbReference type="NCBI Taxonomy" id="43662"/>
    <lineage>
        <taxon>Bacteria</taxon>
        <taxon>Pseudomonadati</taxon>
        <taxon>Pseudomonadota</taxon>
        <taxon>Gammaproteobacteria</taxon>
        <taxon>Alteromonadales</taxon>
        <taxon>Pseudoalteromonadaceae</taxon>
        <taxon>Pseudoalteromonas</taxon>
    </lineage>
</organism>
<dbReference type="InterPro" id="IPR011992">
    <property type="entry name" value="EF-hand-dom_pair"/>
</dbReference>
<feature type="chain" id="PRO_5013263858" evidence="1">
    <location>
        <begin position="23"/>
        <end position="73"/>
    </location>
</feature>
<proteinExistence type="predicted"/>
<protein>
    <submittedName>
        <fullName evidence="3">Calmodulin</fullName>
    </submittedName>
</protein>
<sequence>MKNLLAALAITGMTLVSASAMAGEDFAKYDGDGNGTISMSEAKVNPSLVEQFTQLDSNADGELSESEFANFKG</sequence>
<evidence type="ECO:0000313" key="4">
    <source>
        <dbReference type="Proteomes" id="UP000228621"/>
    </source>
</evidence>
<dbReference type="OrthoDB" id="6315805at2"/>
<name>A0A2A5JUC4_PSEO7</name>
<feature type="domain" description="EF-hand" evidence="2">
    <location>
        <begin position="49"/>
        <end position="71"/>
    </location>
</feature>